<dbReference type="AlphaFoldDB" id="A0A495R7T4"/>
<dbReference type="EMBL" id="RBWW01000001">
    <property type="protein sequence ID" value="RKS83332.1"/>
    <property type="molecule type" value="Genomic_DNA"/>
</dbReference>
<accession>A0A495R7T4</accession>
<proteinExistence type="predicted"/>
<gene>
    <name evidence="2" type="ORF">BDK61_2675</name>
</gene>
<keyword evidence="3" id="KW-1185">Reference proteome</keyword>
<evidence type="ECO:0000313" key="2">
    <source>
        <dbReference type="EMBL" id="RKS83332.1"/>
    </source>
</evidence>
<organism evidence="2 3">
    <name type="scientific">Haloarcula quadrata</name>
    <dbReference type="NCBI Taxonomy" id="182779"/>
    <lineage>
        <taxon>Archaea</taxon>
        <taxon>Methanobacteriati</taxon>
        <taxon>Methanobacteriota</taxon>
        <taxon>Stenosarchaea group</taxon>
        <taxon>Halobacteria</taxon>
        <taxon>Halobacteriales</taxon>
        <taxon>Haloarculaceae</taxon>
        <taxon>Haloarcula</taxon>
    </lineage>
</organism>
<feature type="region of interest" description="Disordered" evidence="1">
    <location>
        <begin position="1"/>
        <end position="25"/>
    </location>
</feature>
<reference evidence="2 3" key="1">
    <citation type="submission" date="2018-10" db="EMBL/GenBank/DDBJ databases">
        <title>Genomic Encyclopedia of Archaeal and Bacterial Type Strains, Phase II (KMG-II): from individual species to whole genera.</title>
        <authorList>
            <person name="Goeker M."/>
        </authorList>
    </citation>
    <scope>NUCLEOTIDE SEQUENCE [LARGE SCALE GENOMIC DNA]</scope>
    <source>
        <strain evidence="2 3">DSM 11927</strain>
    </source>
</reference>
<protein>
    <submittedName>
        <fullName evidence="2">Uncharacterized protein</fullName>
    </submittedName>
</protein>
<sequence>MDRQSRIWGDSGTEPAAGEETYAGGEKPIAEHDNWAMWAITKDIDTLASIVGTLEGVSSVTELRYETLADRPAAGTPGRVSFAYDEQIVAVDDGNQWIDLGVKSHDDLADIASDDHHARYTDAEAQSAVVGSVDAASLTGSSGSSGQVLETDGDALSWSDISTRTDEEIEDVVASLVQAGDKLSWTYDGQNGTLTVDTSALNDEEVEDKVSTLVNAGTGVSVTYDDQNGALTVEVPEGAISSTELNFDPATSGGVDAVDTALSDHKGDETNPHNVNDDQTGAADARTDLRFALYPEEVDASTRDTYYQNFSKFANSAAMTSIAASSVVMDEVSESNTAMDAASASDTAMDAVSTSPTAMDAVSTSIMARTAILHSSHVRGSVWTETIGAEKLWEAGEPTPPASYLGGEDIDAEMIQDRSESAYQLRVELYNSTSGGLYTYDLAIDWDEASTLRIYTAADNISASGYMTVQIGGSEVFSTNSNHGWTERSIDASGYSGEQDLQMGFWLDSATGITRTTEFAEIQLE</sequence>
<dbReference type="Proteomes" id="UP000268233">
    <property type="component" value="Unassembled WGS sequence"/>
</dbReference>
<name>A0A495R7T4_9EURY</name>
<evidence type="ECO:0000313" key="3">
    <source>
        <dbReference type="Proteomes" id="UP000268233"/>
    </source>
</evidence>
<evidence type="ECO:0000256" key="1">
    <source>
        <dbReference type="SAM" id="MobiDB-lite"/>
    </source>
</evidence>
<dbReference type="RefSeq" id="WP_121303432.1">
    <property type="nucleotide sequence ID" value="NZ_RBWW01000001.1"/>
</dbReference>
<comment type="caution">
    <text evidence="2">The sequence shown here is derived from an EMBL/GenBank/DDBJ whole genome shotgun (WGS) entry which is preliminary data.</text>
</comment>